<feature type="domain" description="EAL" evidence="11">
    <location>
        <begin position="244"/>
        <end position="492"/>
    </location>
</feature>
<evidence type="ECO:0000256" key="2">
    <source>
        <dbReference type="ARBA" id="ARBA00012282"/>
    </source>
</evidence>
<dbReference type="PANTHER" id="PTHR33121">
    <property type="entry name" value="CYCLIC DI-GMP PHOSPHODIESTERASE PDEF"/>
    <property type="match status" value="1"/>
</dbReference>
<sequence length="492" mass="56698">MKKNFLYIKNFHLSVVGFFLFFLSFLTFNYVTYFNNLVINRMTSVVNVIDNKLDNYHSTIDDLFNKNISDCSKSMIFFRKLRVSNPDIQSINIIKDDAIVCSSYPYIIGYKNRIENDTNIDLLMSDFLVPNKFILIIKKTKNKYSIVISVRDLTFTNLVKLSEGDLNFNINTDKFRVNSNGVDISNKTPDSILVHSDLYPFSISTNIPIYVYTKNFLQDKLEVLIVILFFMIVYLAFYFKFRNCINTTFLMENGLLNNEFIPFAQPIVNEKGIISGFEILIRWKRNNNIIYPSDFISIAEKNGMIIPITLSLFKSVYEMCVEYDSLIPKNTHLSINICPDHLSNSNSEGLIKVCKLFSVFNNINLVLEVTEGQVIEFDGIVEAVDTLKGYGVKFAMDDFGTGFSTIENIKKLKADIIKIDKQFIDLIKDEKSETAFVDNIIDLSKRLGVSIIAEGVETKEQEKYLLENNVEYLQGYLYSKPIPLNNLLDSYY</sequence>
<dbReference type="InterPro" id="IPR024744">
    <property type="entry name" value="CSS-motif_dom"/>
</dbReference>
<keyword evidence="3" id="KW-1003">Cell membrane</keyword>
<dbReference type="Proteomes" id="UP000239273">
    <property type="component" value="Unassembled WGS sequence"/>
</dbReference>
<dbReference type="PANTHER" id="PTHR33121:SF79">
    <property type="entry name" value="CYCLIC DI-GMP PHOSPHODIESTERASE PDED-RELATED"/>
    <property type="match status" value="1"/>
</dbReference>
<evidence type="ECO:0000256" key="1">
    <source>
        <dbReference type="ARBA" id="ARBA00004651"/>
    </source>
</evidence>
<evidence type="ECO:0000256" key="3">
    <source>
        <dbReference type="ARBA" id="ARBA00022475"/>
    </source>
</evidence>
<dbReference type="InterPro" id="IPR050706">
    <property type="entry name" value="Cyclic-di-GMP_PDE-like"/>
</dbReference>
<protein>
    <recommendedName>
        <fullName evidence="2">cyclic-guanylate-specific phosphodiesterase</fullName>
        <ecNumber evidence="2">3.1.4.52</ecNumber>
    </recommendedName>
</protein>
<comment type="caution">
    <text evidence="12">The sequence shown here is derived from an EMBL/GenBank/DDBJ whole genome shotgun (WGS) entry which is preliminary data.</text>
</comment>
<dbReference type="SUPFAM" id="SSF141868">
    <property type="entry name" value="EAL domain-like"/>
    <property type="match status" value="1"/>
</dbReference>
<keyword evidence="4" id="KW-0973">c-di-GMP</keyword>
<reference evidence="12 13" key="1">
    <citation type="submission" date="2016-12" db="EMBL/GenBank/DDBJ databases">
        <title>Diversity of luminous bacteria.</title>
        <authorList>
            <person name="Yoshizawa S."/>
            <person name="Kogure K."/>
        </authorList>
    </citation>
    <scope>NUCLEOTIDE SEQUENCE [LARGE SCALE GENOMIC DNA]</scope>
    <source>
        <strain evidence="12 13">NBRC 105001</strain>
    </source>
</reference>
<feature type="transmembrane region" description="Helical" evidence="10">
    <location>
        <begin position="12"/>
        <end position="32"/>
    </location>
</feature>
<evidence type="ECO:0000256" key="5">
    <source>
        <dbReference type="ARBA" id="ARBA00022692"/>
    </source>
</evidence>
<gene>
    <name evidence="12" type="ORF">BTO23_17790</name>
</gene>
<organism evidence="12 13">
    <name type="scientific">Aliivibrio sifiae</name>
    <dbReference type="NCBI Taxonomy" id="566293"/>
    <lineage>
        <taxon>Bacteria</taxon>
        <taxon>Pseudomonadati</taxon>
        <taxon>Pseudomonadota</taxon>
        <taxon>Gammaproteobacteria</taxon>
        <taxon>Vibrionales</taxon>
        <taxon>Vibrionaceae</taxon>
        <taxon>Aliivibrio</taxon>
    </lineage>
</organism>
<comment type="subcellular location">
    <subcellularLocation>
        <location evidence="1">Cell membrane</location>
        <topology evidence="1">Multi-pass membrane protein</topology>
    </subcellularLocation>
</comment>
<evidence type="ECO:0000256" key="8">
    <source>
        <dbReference type="ARBA" id="ARBA00023136"/>
    </source>
</evidence>
<dbReference type="EMBL" id="MSCP01000002">
    <property type="protein sequence ID" value="PQJ87932.1"/>
    <property type="molecule type" value="Genomic_DNA"/>
</dbReference>
<evidence type="ECO:0000313" key="13">
    <source>
        <dbReference type="Proteomes" id="UP000239273"/>
    </source>
</evidence>
<dbReference type="RefSeq" id="WP_105064218.1">
    <property type="nucleotide sequence ID" value="NZ_BSOU01000001.1"/>
</dbReference>
<evidence type="ECO:0000256" key="10">
    <source>
        <dbReference type="SAM" id="Phobius"/>
    </source>
</evidence>
<evidence type="ECO:0000259" key="11">
    <source>
        <dbReference type="PROSITE" id="PS50883"/>
    </source>
</evidence>
<evidence type="ECO:0000313" key="12">
    <source>
        <dbReference type="EMBL" id="PQJ87932.1"/>
    </source>
</evidence>
<dbReference type="CDD" id="cd01948">
    <property type="entry name" value="EAL"/>
    <property type="match status" value="1"/>
</dbReference>
<dbReference type="AlphaFoldDB" id="A0A2S7X9Y4"/>
<evidence type="ECO:0000256" key="9">
    <source>
        <dbReference type="ARBA" id="ARBA00034290"/>
    </source>
</evidence>
<dbReference type="Pfam" id="PF00563">
    <property type="entry name" value="EAL"/>
    <property type="match status" value="1"/>
</dbReference>
<evidence type="ECO:0000256" key="4">
    <source>
        <dbReference type="ARBA" id="ARBA00022636"/>
    </source>
</evidence>
<proteinExistence type="predicted"/>
<keyword evidence="7 10" id="KW-1133">Transmembrane helix</keyword>
<dbReference type="GO" id="GO:0005886">
    <property type="term" value="C:plasma membrane"/>
    <property type="evidence" value="ECO:0007669"/>
    <property type="project" value="UniProtKB-SubCell"/>
</dbReference>
<dbReference type="GO" id="GO:0071111">
    <property type="term" value="F:cyclic-guanylate-specific phosphodiesterase activity"/>
    <property type="evidence" value="ECO:0007669"/>
    <property type="project" value="UniProtKB-EC"/>
</dbReference>
<dbReference type="SMART" id="SM00052">
    <property type="entry name" value="EAL"/>
    <property type="match status" value="1"/>
</dbReference>
<dbReference type="Gene3D" id="3.20.20.450">
    <property type="entry name" value="EAL domain"/>
    <property type="match status" value="1"/>
</dbReference>
<evidence type="ECO:0000256" key="7">
    <source>
        <dbReference type="ARBA" id="ARBA00022989"/>
    </source>
</evidence>
<evidence type="ECO:0000256" key="6">
    <source>
        <dbReference type="ARBA" id="ARBA00022801"/>
    </source>
</evidence>
<feature type="transmembrane region" description="Helical" evidence="10">
    <location>
        <begin position="223"/>
        <end position="241"/>
    </location>
</feature>
<accession>A0A2S7X9Y4</accession>
<dbReference type="PROSITE" id="PS50883">
    <property type="entry name" value="EAL"/>
    <property type="match status" value="1"/>
</dbReference>
<dbReference type="OrthoDB" id="675397at2"/>
<name>A0A2S7X9Y4_9GAMM</name>
<dbReference type="InterPro" id="IPR001633">
    <property type="entry name" value="EAL_dom"/>
</dbReference>
<dbReference type="Pfam" id="PF12792">
    <property type="entry name" value="CSS-motif"/>
    <property type="match status" value="1"/>
</dbReference>
<dbReference type="EC" id="3.1.4.52" evidence="2"/>
<keyword evidence="6" id="KW-0378">Hydrolase</keyword>
<keyword evidence="8 10" id="KW-0472">Membrane</keyword>
<comment type="catalytic activity">
    <reaction evidence="9">
        <text>3',3'-c-di-GMP + H2O = 5'-phosphoguanylyl(3'-&gt;5')guanosine + H(+)</text>
        <dbReference type="Rhea" id="RHEA:24902"/>
        <dbReference type="ChEBI" id="CHEBI:15377"/>
        <dbReference type="ChEBI" id="CHEBI:15378"/>
        <dbReference type="ChEBI" id="CHEBI:58754"/>
        <dbReference type="ChEBI" id="CHEBI:58805"/>
        <dbReference type="EC" id="3.1.4.52"/>
    </reaction>
</comment>
<keyword evidence="5 10" id="KW-0812">Transmembrane</keyword>
<dbReference type="InterPro" id="IPR035919">
    <property type="entry name" value="EAL_sf"/>
</dbReference>